<sequence length="175" mass="20526">MAKLHKMSFPRKEYGSEPAKKYWSLSEAKVKIAAFCAYQERCQQEVRVRLAERGIHGDQAEDLIALMIEEGFLNEERFAQAFVRGKFSLKKWGRIKIRQALKFKKISDRCIATGMKEIEADEYFKILQQEAEKKWNSLEKLDPFPRKMKVQQFLVGRGFEQDLIQAAFAEIEELK</sequence>
<evidence type="ECO:0000256" key="1">
    <source>
        <dbReference type="ARBA" id="ARBA00004496"/>
    </source>
</evidence>
<keyword evidence="4 5" id="KW-0963">Cytoplasm</keyword>
<comment type="similarity">
    <text evidence="2 5">Belongs to the RecX family.</text>
</comment>
<evidence type="ECO:0000313" key="8">
    <source>
        <dbReference type="EMBL" id="GHB46876.1"/>
    </source>
</evidence>
<comment type="subcellular location">
    <subcellularLocation>
        <location evidence="1 5">Cytoplasm</location>
    </subcellularLocation>
</comment>
<dbReference type="GO" id="GO:0006282">
    <property type="term" value="P:regulation of DNA repair"/>
    <property type="evidence" value="ECO:0007669"/>
    <property type="project" value="UniProtKB-UniRule"/>
</dbReference>
<evidence type="ECO:0000256" key="4">
    <source>
        <dbReference type="ARBA" id="ARBA00022490"/>
    </source>
</evidence>
<dbReference type="Pfam" id="PF02631">
    <property type="entry name" value="RecX_HTH2"/>
    <property type="match status" value="1"/>
</dbReference>
<comment type="function">
    <text evidence="5">Modulates RecA activity.</text>
</comment>
<keyword evidence="9" id="KW-1185">Reference proteome</keyword>
<comment type="caution">
    <text evidence="8">The sequence shown here is derived from an EMBL/GenBank/DDBJ whole genome shotgun (WGS) entry which is preliminary data.</text>
</comment>
<dbReference type="Pfam" id="PF21981">
    <property type="entry name" value="RecX_HTH3"/>
    <property type="match status" value="1"/>
</dbReference>
<dbReference type="HAMAP" id="MF_01114">
    <property type="entry name" value="RecX"/>
    <property type="match status" value="1"/>
</dbReference>
<dbReference type="GO" id="GO:0005737">
    <property type="term" value="C:cytoplasm"/>
    <property type="evidence" value="ECO:0007669"/>
    <property type="project" value="UniProtKB-SubCell"/>
</dbReference>
<evidence type="ECO:0000313" key="9">
    <source>
        <dbReference type="Proteomes" id="UP000642809"/>
    </source>
</evidence>
<dbReference type="EMBL" id="BMYF01000020">
    <property type="protein sequence ID" value="GHB46876.1"/>
    <property type="molecule type" value="Genomic_DNA"/>
</dbReference>
<dbReference type="PANTHER" id="PTHR33602">
    <property type="entry name" value="REGULATORY PROTEIN RECX FAMILY PROTEIN"/>
    <property type="match status" value="1"/>
</dbReference>
<dbReference type="Proteomes" id="UP000642809">
    <property type="component" value="Unassembled WGS sequence"/>
</dbReference>
<evidence type="ECO:0000259" key="6">
    <source>
        <dbReference type="Pfam" id="PF02631"/>
    </source>
</evidence>
<organism evidence="8 9">
    <name type="scientific">Mongoliitalea lutea</name>
    <dbReference type="NCBI Taxonomy" id="849756"/>
    <lineage>
        <taxon>Bacteria</taxon>
        <taxon>Pseudomonadati</taxon>
        <taxon>Bacteroidota</taxon>
        <taxon>Cytophagia</taxon>
        <taxon>Cytophagales</taxon>
        <taxon>Cyclobacteriaceae</taxon>
        <taxon>Mongoliitalea</taxon>
    </lineage>
</organism>
<dbReference type="InterPro" id="IPR036388">
    <property type="entry name" value="WH-like_DNA-bd_sf"/>
</dbReference>
<evidence type="ECO:0000256" key="2">
    <source>
        <dbReference type="ARBA" id="ARBA00009695"/>
    </source>
</evidence>
<dbReference type="InterPro" id="IPR053925">
    <property type="entry name" value="RecX_HTH_3rd"/>
</dbReference>
<dbReference type="PANTHER" id="PTHR33602:SF1">
    <property type="entry name" value="REGULATORY PROTEIN RECX FAMILY PROTEIN"/>
    <property type="match status" value="1"/>
</dbReference>
<gene>
    <name evidence="5 8" type="primary">recX</name>
    <name evidence="8" type="ORF">GCM10008106_29720</name>
</gene>
<dbReference type="Gene3D" id="1.10.10.10">
    <property type="entry name" value="Winged helix-like DNA-binding domain superfamily/Winged helix DNA-binding domain"/>
    <property type="match status" value="2"/>
</dbReference>
<proteinExistence type="inferred from homology"/>
<evidence type="ECO:0000259" key="7">
    <source>
        <dbReference type="Pfam" id="PF21981"/>
    </source>
</evidence>
<protein>
    <recommendedName>
        <fullName evidence="3 5">Regulatory protein RecX</fullName>
    </recommendedName>
</protein>
<accession>A0A8J3G6T7</accession>
<name>A0A8J3G6T7_9BACT</name>
<dbReference type="InterPro" id="IPR003783">
    <property type="entry name" value="Regulatory_RecX"/>
</dbReference>
<reference evidence="8" key="2">
    <citation type="submission" date="2020-09" db="EMBL/GenBank/DDBJ databases">
        <authorList>
            <person name="Sun Q."/>
            <person name="Kim S."/>
        </authorList>
    </citation>
    <scope>NUCLEOTIDE SEQUENCE</scope>
    <source>
        <strain evidence="8">KCTC 23224</strain>
    </source>
</reference>
<evidence type="ECO:0000256" key="5">
    <source>
        <dbReference type="HAMAP-Rule" id="MF_01114"/>
    </source>
</evidence>
<dbReference type="InterPro" id="IPR053924">
    <property type="entry name" value="RecX_HTH_2nd"/>
</dbReference>
<evidence type="ECO:0000256" key="3">
    <source>
        <dbReference type="ARBA" id="ARBA00018111"/>
    </source>
</evidence>
<dbReference type="AlphaFoldDB" id="A0A8J3G6T7"/>
<feature type="domain" description="RecX third three-helical" evidence="7">
    <location>
        <begin position="121"/>
        <end position="167"/>
    </location>
</feature>
<reference evidence="8" key="1">
    <citation type="journal article" date="2014" name="Int. J. Syst. Evol. Microbiol.">
        <title>Complete genome sequence of Corynebacterium casei LMG S-19264T (=DSM 44701T), isolated from a smear-ripened cheese.</title>
        <authorList>
            <consortium name="US DOE Joint Genome Institute (JGI-PGF)"/>
            <person name="Walter F."/>
            <person name="Albersmeier A."/>
            <person name="Kalinowski J."/>
            <person name="Ruckert C."/>
        </authorList>
    </citation>
    <scope>NUCLEOTIDE SEQUENCE</scope>
    <source>
        <strain evidence="8">KCTC 23224</strain>
    </source>
</reference>
<feature type="domain" description="RecX second three-helical" evidence="6">
    <location>
        <begin position="74"/>
        <end position="113"/>
    </location>
</feature>